<evidence type="ECO:0000256" key="1">
    <source>
        <dbReference type="ARBA" id="ARBA00022448"/>
    </source>
</evidence>
<dbReference type="PANTHER" id="PTHR42781:SF4">
    <property type="entry name" value="SPERMIDINE_PUTRESCINE IMPORT ATP-BINDING PROTEIN POTA"/>
    <property type="match status" value="1"/>
</dbReference>
<evidence type="ECO:0000259" key="4">
    <source>
        <dbReference type="PROSITE" id="PS50893"/>
    </source>
</evidence>
<gene>
    <name evidence="5" type="ORF">CLV52_3234</name>
</gene>
<dbReference type="InterPro" id="IPR003439">
    <property type="entry name" value="ABC_transporter-like_ATP-bd"/>
</dbReference>
<dbReference type="SMART" id="SM00382">
    <property type="entry name" value="AAA"/>
    <property type="match status" value="1"/>
</dbReference>
<reference evidence="5 6" key="1">
    <citation type="submission" date="2019-03" db="EMBL/GenBank/DDBJ databases">
        <title>Genomic Encyclopedia of Archaeal and Bacterial Type Strains, Phase II (KMG-II): from individual species to whole genera.</title>
        <authorList>
            <person name="Goeker M."/>
        </authorList>
    </citation>
    <scope>NUCLEOTIDE SEQUENCE [LARGE SCALE GENOMIC DNA]</scope>
    <source>
        <strain evidence="5 6">DSM 24782</strain>
    </source>
</reference>
<dbReference type="InterPro" id="IPR050093">
    <property type="entry name" value="ABC_SmlMolc_Importer"/>
</dbReference>
<organism evidence="5 6">
    <name type="scientific">Amnibacterium kyonggiense</name>
    <dbReference type="NCBI Taxonomy" id="595671"/>
    <lineage>
        <taxon>Bacteria</taxon>
        <taxon>Bacillati</taxon>
        <taxon>Actinomycetota</taxon>
        <taxon>Actinomycetes</taxon>
        <taxon>Micrococcales</taxon>
        <taxon>Microbacteriaceae</taxon>
        <taxon>Amnibacterium</taxon>
    </lineage>
</organism>
<dbReference type="PANTHER" id="PTHR42781">
    <property type="entry name" value="SPERMIDINE/PUTRESCINE IMPORT ATP-BINDING PROTEIN POTA"/>
    <property type="match status" value="1"/>
</dbReference>
<comment type="caution">
    <text evidence="5">The sequence shown here is derived from an EMBL/GenBank/DDBJ whole genome shotgun (WGS) entry which is preliminary data.</text>
</comment>
<evidence type="ECO:0000256" key="2">
    <source>
        <dbReference type="ARBA" id="ARBA00022741"/>
    </source>
</evidence>
<dbReference type="PROSITE" id="PS00211">
    <property type="entry name" value="ABC_TRANSPORTER_1"/>
    <property type="match status" value="1"/>
</dbReference>
<dbReference type="RefSeq" id="WP_133767323.1">
    <property type="nucleotide sequence ID" value="NZ_BAAARP010000001.1"/>
</dbReference>
<dbReference type="OrthoDB" id="9112331at2"/>
<dbReference type="Gene3D" id="3.40.50.300">
    <property type="entry name" value="P-loop containing nucleotide triphosphate hydrolases"/>
    <property type="match status" value="1"/>
</dbReference>
<dbReference type="GO" id="GO:0005524">
    <property type="term" value="F:ATP binding"/>
    <property type="evidence" value="ECO:0007669"/>
    <property type="project" value="UniProtKB-KW"/>
</dbReference>
<accession>A0A4R7FJB4</accession>
<dbReference type="Pfam" id="PF00005">
    <property type="entry name" value="ABC_tran"/>
    <property type="match status" value="1"/>
</dbReference>
<keyword evidence="2" id="KW-0547">Nucleotide-binding</keyword>
<dbReference type="Proteomes" id="UP000295344">
    <property type="component" value="Unassembled WGS sequence"/>
</dbReference>
<proteinExistence type="predicted"/>
<dbReference type="GO" id="GO:0016887">
    <property type="term" value="F:ATP hydrolysis activity"/>
    <property type="evidence" value="ECO:0007669"/>
    <property type="project" value="InterPro"/>
</dbReference>
<evidence type="ECO:0000256" key="3">
    <source>
        <dbReference type="ARBA" id="ARBA00022840"/>
    </source>
</evidence>
<keyword evidence="6" id="KW-1185">Reference proteome</keyword>
<dbReference type="InterPro" id="IPR017871">
    <property type="entry name" value="ABC_transporter-like_CS"/>
</dbReference>
<keyword evidence="3" id="KW-0067">ATP-binding</keyword>
<protein>
    <submittedName>
        <fullName evidence="5">ABC transporter family protein</fullName>
    </submittedName>
</protein>
<evidence type="ECO:0000313" key="5">
    <source>
        <dbReference type="EMBL" id="TDS76116.1"/>
    </source>
</evidence>
<dbReference type="InterPro" id="IPR027417">
    <property type="entry name" value="P-loop_NTPase"/>
</dbReference>
<name>A0A4R7FJB4_9MICO</name>
<keyword evidence="1" id="KW-0813">Transport</keyword>
<evidence type="ECO:0000313" key="6">
    <source>
        <dbReference type="Proteomes" id="UP000295344"/>
    </source>
</evidence>
<dbReference type="EMBL" id="SOAM01000003">
    <property type="protein sequence ID" value="TDS76116.1"/>
    <property type="molecule type" value="Genomic_DNA"/>
</dbReference>
<dbReference type="AlphaFoldDB" id="A0A4R7FJB4"/>
<dbReference type="InterPro" id="IPR003593">
    <property type="entry name" value="AAA+_ATPase"/>
</dbReference>
<sequence length="242" mass="25253">MSGLDAELRVERDGFVLDARLVVPAHRVVALMGRNGAGKSTAVAAIAGLLPLDGGRVVVDGEVLEDVASGRVVPPERRPIGVVQQQSALFPHLTVAANVAFGLRTQGRSRSAARAEAHRLLTDAGLADLADRRPSAVSGGQAARVALVRTLARSPRLVLLDEPLAAIDAELRPALRDAIRAQLRAFAGSALLVTHDVRDAEALADEVVVIDRGRVLQQGSLASLRAAPAAPIVSRLLDGATD</sequence>
<dbReference type="PROSITE" id="PS50893">
    <property type="entry name" value="ABC_TRANSPORTER_2"/>
    <property type="match status" value="1"/>
</dbReference>
<feature type="domain" description="ABC transporter" evidence="4">
    <location>
        <begin position="1"/>
        <end position="237"/>
    </location>
</feature>
<dbReference type="SUPFAM" id="SSF52540">
    <property type="entry name" value="P-loop containing nucleoside triphosphate hydrolases"/>
    <property type="match status" value="1"/>
</dbReference>